<keyword evidence="3" id="KW-0813">Transport</keyword>
<dbReference type="EMBL" id="WINI01000003">
    <property type="protein sequence ID" value="MQR00285.1"/>
    <property type="molecule type" value="Genomic_DNA"/>
</dbReference>
<keyword evidence="6 11" id="KW-0732">Signal</keyword>
<protein>
    <submittedName>
        <fullName evidence="13">Porin</fullName>
    </submittedName>
</protein>
<keyword evidence="7" id="KW-0406">Ion transport</keyword>
<dbReference type="GO" id="GO:0009279">
    <property type="term" value="C:cell outer membrane"/>
    <property type="evidence" value="ECO:0007669"/>
    <property type="project" value="UniProtKB-SubCell"/>
</dbReference>
<sequence>MKKSLIALAVLGAVAGAAQAQSSVTIYGLIDEGVTFSNNVATGNVNSPTGGKVGLTSGVIQGSRLGFKGVEDLGNGLKAVFQLEAGFKANTGALNGGNSNNNSNGLFNRKSVVGLSSDTAGTVLLGRQTDLLDDIGSYTSVKDFGNVVGTAHALDRTEGVRTQNSIRYNSPNFSGFTASAIYGFGGQAGSTTAGQSFGLGGIYANGPLAAFVSYYQSKVGTPNATGVTGSDVAIGSYPLSGLLETGDTALKTFTLGASYQAGPARLYGNWSRSTNQSINFATTAGDVYIPRLKLDMFELGTDYALTAPLHLLASVQYGQATIGSSDNGKGKLTQFNLGTDYWLSKRTDVYGFVSYQQTKNGYGSVLGTGIFDPSVYNTSTGDANQTSVSVGIRHKF</sequence>
<evidence type="ECO:0000256" key="6">
    <source>
        <dbReference type="ARBA" id="ARBA00022729"/>
    </source>
</evidence>
<evidence type="ECO:0000256" key="2">
    <source>
        <dbReference type="ARBA" id="ARBA00011233"/>
    </source>
</evidence>
<evidence type="ECO:0000259" key="12">
    <source>
        <dbReference type="Pfam" id="PF13609"/>
    </source>
</evidence>
<evidence type="ECO:0000256" key="7">
    <source>
        <dbReference type="ARBA" id="ARBA00023065"/>
    </source>
</evidence>
<gene>
    <name evidence="13" type="ORF">GEV47_06285</name>
</gene>
<comment type="subunit">
    <text evidence="2">Homotrimer.</text>
</comment>
<evidence type="ECO:0000256" key="11">
    <source>
        <dbReference type="SAM" id="SignalP"/>
    </source>
</evidence>
<organism evidence="13 14">
    <name type="scientific">Glaciimonas soli</name>
    <dbReference type="NCBI Taxonomy" id="2590999"/>
    <lineage>
        <taxon>Bacteria</taxon>
        <taxon>Pseudomonadati</taxon>
        <taxon>Pseudomonadota</taxon>
        <taxon>Betaproteobacteria</taxon>
        <taxon>Burkholderiales</taxon>
        <taxon>Oxalobacteraceae</taxon>
        <taxon>Glaciimonas</taxon>
    </lineage>
</organism>
<dbReference type="SUPFAM" id="SSF56935">
    <property type="entry name" value="Porins"/>
    <property type="match status" value="1"/>
</dbReference>
<dbReference type="GO" id="GO:0015288">
    <property type="term" value="F:porin activity"/>
    <property type="evidence" value="ECO:0007669"/>
    <property type="project" value="UniProtKB-KW"/>
</dbReference>
<dbReference type="PRINTS" id="PR00184">
    <property type="entry name" value="NEISSPPORIN"/>
</dbReference>
<keyword evidence="9" id="KW-0472">Membrane</keyword>
<comment type="caution">
    <text evidence="13">The sequence shown here is derived from an EMBL/GenBank/DDBJ whole genome shotgun (WGS) entry which is preliminary data.</text>
</comment>
<dbReference type="InterPro" id="IPR001702">
    <property type="entry name" value="Porin_Gram-ve"/>
</dbReference>
<dbReference type="Gene3D" id="2.40.160.10">
    <property type="entry name" value="Porin"/>
    <property type="match status" value="1"/>
</dbReference>
<dbReference type="Pfam" id="PF13609">
    <property type="entry name" value="Porin_4"/>
    <property type="match status" value="1"/>
</dbReference>
<dbReference type="PANTHER" id="PTHR34501:SF9">
    <property type="entry name" value="MAJOR OUTER MEMBRANE PROTEIN P.IA"/>
    <property type="match status" value="1"/>
</dbReference>
<evidence type="ECO:0000256" key="5">
    <source>
        <dbReference type="ARBA" id="ARBA00022692"/>
    </source>
</evidence>
<comment type="subcellular location">
    <subcellularLocation>
        <location evidence="1">Cell outer membrane</location>
        <topology evidence="1">Multi-pass membrane protein</topology>
    </subcellularLocation>
</comment>
<dbReference type="InterPro" id="IPR033900">
    <property type="entry name" value="Gram_neg_porin_domain"/>
</dbReference>
<evidence type="ECO:0000313" key="13">
    <source>
        <dbReference type="EMBL" id="MQR00285.1"/>
    </source>
</evidence>
<feature type="domain" description="Porin" evidence="12">
    <location>
        <begin position="7"/>
        <end position="360"/>
    </location>
</feature>
<dbReference type="InterPro" id="IPR050298">
    <property type="entry name" value="Gram-neg_bact_OMP"/>
</dbReference>
<dbReference type="InterPro" id="IPR023614">
    <property type="entry name" value="Porin_dom_sf"/>
</dbReference>
<evidence type="ECO:0000256" key="1">
    <source>
        <dbReference type="ARBA" id="ARBA00004571"/>
    </source>
</evidence>
<dbReference type="GO" id="GO:0046930">
    <property type="term" value="C:pore complex"/>
    <property type="evidence" value="ECO:0007669"/>
    <property type="project" value="UniProtKB-KW"/>
</dbReference>
<dbReference type="OrthoDB" id="5289162at2"/>
<feature type="signal peptide" evidence="11">
    <location>
        <begin position="1"/>
        <end position="20"/>
    </location>
</feature>
<proteinExistence type="predicted"/>
<keyword evidence="4" id="KW-1134">Transmembrane beta strand</keyword>
<evidence type="ECO:0000256" key="9">
    <source>
        <dbReference type="ARBA" id="ARBA00023136"/>
    </source>
</evidence>
<evidence type="ECO:0000256" key="3">
    <source>
        <dbReference type="ARBA" id="ARBA00022448"/>
    </source>
</evidence>
<dbReference type="RefSeq" id="WP_153233900.1">
    <property type="nucleotide sequence ID" value="NZ_WINI01000003.1"/>
</dbReference>
<keyword evidence="8" id="KW-0626">Porin</keyword>
<dbReference type="GO" id="GO:0034220">
    <property type="term" value="P:monoatomic ion transmembrane transport"/>
    <property type="evidence" value="ECO:0007669"/>
    <property type="project" value="InterPro"/>
</dbReference>
<dbReference type="InterPro" id="IPR002299">
    <property type="entry name" value="Porin_Neis"/>
</dbReference>
<evidence type="ECO:0000256" key="4">
    <source>
        <dbReference type="ARBA" id="ARBA00022452"/>
    </source>
</evidence>
<evidence type="ECO:0000256" key="8">
    <source>
        <dbReference type="ARBA" id="ARBA00023114"/>
    </source>
</evidence>
<keyword evidence="10" id="KW-0998">Cell outer membrane</keyword>
<dbReference type="CDD" id="cd00342">
    <property type="entry name" value="gram_neg_porins"/>
    <property type="match status" value="1"/>
</dbReference>
<reference evidence="13 14" key="1">
    <citation type="submission" date="2019-10" db="EMBL/GenBank/DDBJ databases">
        <title>Glaciimonas soli sp. nov., a psychrophilic bacterium isolated from the forest soil of a high elevation mountain in Taiwan.</title>
        <authorList>
            <person name="Wang L.-T."/>
            <person name="Shieh W.Y."/>
        </authorList>
    </citation>
    <scope>NUCLEOTIDE SEQUENCE [LARGE SCALE GENOMIC DNA]</scope>
    <source>
        <strain evidence="13 14">GS1</strain>
    </source>
</reference>
<accession>A0A843YLH7</accession>
<dbReference type="Proteomes" id="UP000451565">
    <property type="component" value="Unassembled WGS sequence"/>
</dbReference>
<dbReference type="PANTHER" id="PTHR34501">
    <property type="entry name" value="PROTEIN YDDL-RELATED"/>
    <property type="match status" value="1"/>
</dbReference>
<dbReference type="AlphaFoldDB" id="A0A843YLH7"/>
<dbReference type="PRINTS" id="PR00182">
    <property type="entry name" value="ECOLNEIPORIN"/>
</dbReference>
<evidence type="ECO:0000313" key="14">
    <source>
        <dbReference type="Proteomes" id="UP000451565"/>
    </source>
</evidence>
<evidence type="ECO:0000256" key="10">
    <source>
        <dbReference type="ARBA" id="ARBA00023237"/>
    </source>
</evidence>
<keyword evidence="14" id="KW-1185">Reference proteome</keyword>
<keyword evidence="5" id="KW-0812">Transmembrane</keyword>
<name>A0A843YLH7_9BURK</name>
<feature type="chain" id="PRO_5032491344" evidence="11">
    <location>
        <begin position="21"/>
        <end position="396"/>
    </location>
</feature>